<dbReference type="OrthoDB" id="377785at2157"/>
<evidence type="ECO:0000313" key="1">
    <source>
        <dbReference type="EMBL" id="ABW00948.1"/>
    </source>
</evidence>
<sequence>MKVEFKSEEWGRVIVVNGIEVGRIVDNVISLDIYSPQYPASGERIELGWAGSLVYSRVNMGNHVVEMIGHEHDGLRELISVRVILNGEVNDDELSLIVLNVMRQYMDKELLEMIEQHS</sequence>
<dbReference type="AlphaFoldDB" id="A8M9R7"/>
<dbReference type="eggNOG" id="arCOG10468">
    <property type="taxonomic scope" value="Archaea"/>
</dbReference>
<protein>
    <submittedName>
        <fullName evidence="1">Uncharacterized protein</fullName>
    </submittedName>
</protein>
<dbReference type="EMBL" id="CP000852">
    <property type="protein sequence ID" value="ABW00948.1"/>
    <property type="molecule type" value="Genomic_DNA"/>
</dbReference>
<reference evidence="1 2" key="1">
    <citation type="submission" date="2007-10" db="EMBL/GenBank/DDBJ databases">
        <title>Complete sequence of Caldivirga maquilingensis IC-167.</title>
        <authorList>
            <consortium name="US DOE Joint Genome Institute"/>
            <person name="Copeland A."/>
            <person name="Lucas S."/>
            <person name="Lapidus A."/>
            <person name="Barry K."/>
            <person name="Glavina del Rio T."/>
            <person name="Dalin E."/>
            <person name="Tice H."/>
            <person name="Pitluck S."/>
            <person name="Saunders E."/>
            <person name="Brettin T."/>
            <person name="Bruce D."/>
            <person name="Detter J.C."/>
            <person name="Han C."/>
            <person name="Schmutz J."/>
            <person name="Larimer F."/>
            <person name="Land M."/>
            <person name="Hauser L."/>
            <person name="Kyrpides N."/>
            <person name="Ivanova N."/>
            <person name="Biddle J.F."/>
            <person name="Zhang Z."/>
            <person name="Fitz-Gibbon S.T."/>
            <person name="Lowe T.M."/>
            <person name="Saltikov C."/>
            <person name="House C.H."/>
            <person name="Richardson P."/>
        </authorList>
    </citation>
    <scope>NUCLEOTIDE SEQUENCE [LARGE SCALE GENOMIC DNA]</scope>
    <source>
        <strain evidence="2">ATCC 700844 / DSM 13496 / JCM 10307 / IC-167</strain>
    </source>
</reference>
<organism evidence="1 2">
    <name type="scientific">Caldivirga maquilingensis (strain ATCC 700844 / DSM 13496 / JCM 10307 / IC-167)</name>
    <dbReference type="NCBI Taxonomy" id="397948"/>
    <lineage>
        <taxon>Archaea</taxon>
        <taxon>Thermoproteota</taxon>
        <taxon>Thermoprotei</taxon>
        <taxon>Thermoproteales</taxon>
        <taxon>Thermoproteaceae</taxon>
        <taxon>Caldivirga</taxon>
    </lineage>
</organism>
<gene>
    <name evidence="1" type="ordered locus">Cmaq_0094</name>
</gene>
<dbReference type="RefSeq" id="WP_012185168.1">
    <property type="nucleotide sequence ID" value="NC_009954.1"/>
</dbReference>
<dbReference type="STRING" id="397948.Cmaq_0094"/>
<accession>A8M9R7</accession>
<dbReference type="HOGENOM" id="CLU_2067678_0_0_2"/>
<dbReference type="KEGG" id="cma:Cmaq_0094"/>
<evidence type="ECO:0000313" key="2">
    <source>
        <dbReference type="Proteomes" id="UP000001137"/>
    </source>
</evidence>
<dbReference type="GeneID" id="5710030"/>
<keyword evidence="2" id="KW-1185">Reference proteome</keyword>
<dbReference type="Proteomes" id="UP000001137">
    <property type="component" value="Chromosome"/>
</dbReference>
<proteinExistence type="predicted"/>
<name>A8M9R7_CALMQ</name>